<feature type="region of interest" description="Disordered" evidence="1">
    <location>
        <begin position="58"/>
        <end position="94"/>
    </location>
</feature>
<feature type="compositionally biased region" description="Low complexity" evidence="1">
    <location>
        <begin position="58"/>
        <end position="67"/>
    </location>
</feature>
<evidence type="ECO:0000313" key="3">
    <source>
        <dbReference type="Proteomes" id="UP000594638"/>
    </source>
</evidence>
<keyword evidence="3" id="KW-1185">Reference proteome</keyword>
<feature type="compositionally biased region" description="Basic and acidic residues" evidence="1">
    <location>
        <begin position="140"/>
        <end position="149"/>
    </location>
</feature>
<dbReference type="GO" id="GO:0010008">
    <property type="term" value="C:endosome membrane"/>
    <property type="evidence" value="ECO:0007669"/>
    <property type="project" value="TreeGrafter"/>
</dbReference>
<sequence>MLQKEKNELEELLSKVLNGEATVGRPALDILEINRLRRQLVFHSYVWEQRLINVTGSISQSSSCSTSKPKEKPLNFRERPNSREKPAEMNMVSRPSRGFSSFDSSLQNVNPDVKLNQVGYDHSNSPGCFCEGLDMDQNLSKRKDTESRHSYSTNTSNQSDNLESRKAVQRVRSEEQFPALENLSDKLDAGWTGGYQPTSIIPKENGFACPDALPRDPFPSSMRSAMVDSGVRICTNDSSLSEESHPLFLKGLNVKENYSSWVRIPFSTLYNSFDRNSSMDSLTLGKD</sequence>
<proteinExistence type="predicted"/>
<comment type="caution">
    <text evidence="2">The sequence shown here is derived from an EMBL/GenBank/DDBJ whole genome shotgun (WGS) entry which is preliminary data.</text>
</comment>
<feature type="compositionally biased region" description="Polar residues" evidence="1">
    <location>
        <begin position="150"/>
        <end position="161"/>
    </location>
</feature>
<dbReference type="OrthoDB" id="1728729at2759"/>
<reference evidence="2 3" key="1">
    <citation type="submission" date="2019-12" db="EMBL/GenBank/DDBJ databases">
        <authorList>
            <person name="Alioto T."/>
            <person name="Alioto T."/>
            <person name="Gomez Garrido J."/>
        </authorList>
    </citation>
    <scope>NUCLEOTIDE SEQUENCE [LARGE SCALE GENOMIC DNA]</scope>
</reference>
<dbReference type="AlphaFoldDB" id="A0A8S0UV16"/>
<dbReference type="GO" id="GO:0046854">
    <property type="term" value="P:phosphatidylinositol phosphate biosynthetic process"/>
    <property type="evidence" value="ECO:0007669"/>
    <property type="project" value="TreeGrafter"/>
</dbReference>
<gene>
    <name evidence="2" type="ORF">OLEA9_A039949</name>
</gene>
<dbReference type="Proteomes" id="UP000594638">
    <property type="component" value="Unassembled WGS sequence"/>
</dbReference>
<protein>
    <submittedName>
        <fullName evidence="2">1-phosphatidylinositol-3-phosphate 5-kinase FAB1A</fullName>
    </submittedName>
</protein>
<organism evidence="2 3">
    <name type="scientific">Olea europaea subsp. europaea</name>
    <dbReference type="NCBI Taxonomy" id="158383"/>
    <lineage>
        <taxon>Eukaryota</taxon>
        <taxon>Viridiplantae</taxon>
        <taxon>Streptophyta</taxon>
        <taxon>Embryophyta</taxon>
        <taxon>Tracheophyta</taxon>
        <taxon>Spermatophyta</taxon>
        <taxon>Magnoliopsida</taxon>
        <taxon>eudicotyledons</taxon>
        <taxon>Gunneridae</taxon>
        <taxon>Pentapetalae</taxon>
        <taxon>asterids</taxon>
        <taxon>lamiids</taxon>
        <taxon>Lamiales</taxon>
        <taxon>Oleaceae</taxon>
        <taxon>Oleeae</taxon>
        <taxon>Olea</taxon>
    </lineage>
</organism>
<evidence type="ECO:0000256" key="1">
    <source>
        <dbReference type="SAM" id="MobiDB-lite"/>
    </source>
</evidence>
<dbReference type="PANTHER" id="PTHR45748:SF21">
    <property type="entry name" value="1-PHOSPHATIDYLINOSITOL-3-PHOSPHATE 5-KINASE FAB1A"/>
    <property type="match status" value="1"/>
</dbReference>
<feature type="compositionally biased region" description="Basic and acidic residues" evidence="1">
    <location>
        <begin position="68"/>
        <end position="87"/>
    </location>
</feature>
<accession>A0A8S0UV16</accession>
<dbReference type="PANTHER" id="PTHR45748">
    <property type="entry name" value="1-PHOSPHATIDYLINOSITOL 3-PHOSPHATE 5-KINASE-RELATED"/>
    <property type="match status" value="1"/>
</dbReference>
<name>A0A8S0UV16_OLEEU</name>
<dbReference type="EMBL" id="CACTIH010009060">
    <property type="protein sequence ID" value="CAA3021869.1"/>
    <property type="molecule type" value="Genomic_DNA"/>
</dbReference>
<evidence type="ECO:0000313" key="2">
    <source>
        <dbReference type="EMBL" id="CAA3021869.1"/>
    </source>
</evidence>
<dbReference type="GO" id="GO:0000285">
    <property type="term" value="F:1-phosphatidylinositol-3-phosphate 5-kinase activity"/>
    <property type="evidence" value="ECO:0007669"/>
    <property type="project" value="TreeGrafter"/>
</dbReference>
<feature type="region of interest" description="Disordered" evidence="1">
    <location>
        <begin position="140"/>
        <end position="169"/>
    </location>
</feature>
<dbReference type="Gramene" id="OE9A039949T1">
    <property type="protein sequence ID" value="OE9A039949C1"/>
    <property type="gene ID" value="OE9A039949"/>
</dbReference>